<keyword evidence="3" id="KW-1185">Reference proteome</keyword>
<name>A0ABP7Z351_9ACTN</name>
<dbReference type="Pfam" id="PF00144">
    <property type="entry name" value="Beta-lactamase"/>
    <property type="match status" value="1"/>
</dbReference>
<feature type="domain" description="Beta-lactamase-related" evidence="1">
    <location>
        <begin position="36"/>
        <end position="364"/>
    </location>
</feature>
<dbReference type="PANTHER" id="PTHR46825">
    <property type="entry name" value="D-ALANYL-D-ALANINE-CARBOXYPEPTIDASE/ENDOPEPTIDASE AMPH"/>
    <property type="match status" value="1"/>
</dbReference>
<organism evidence="2 3">
    <name type="scientific">Actinomadura keratinilytica</name>
    <dbReference type="NCBI Taxonomy" id="547461"/>
    <lineage>
        <taxon>Bacteria</taxon>
        <taxon>Bacillati</taxon>
        <taxon>Actinomycetota</taxon>
        <taxon>Actinomycetes</taxon>
        <taxon>Streptosporangiales</taxon>
        <taxon>Thermomonosporaceae</taxon>
        <taxon>Actinomadura</taxon>
    </lineage>
</organism>
<proteinExistence type="predicted"/>
<dbReference type="SUPFAM" id="SSF56601">
    <property type="entry name" value="beta-lactamase/transpeptidase-like"/>
    <property type="match status" value="1"/>
</dbReference>
<dbReference type="PANTHER" id="PTHR46825:SF7">
    <property type="entry name" value="D-ALANYL-D-ALANINE CARBOXYPEPTIDASE"/>
    <property type="match status" value="1"/>
</dbReference>
<evidence type="ECO:0000313" key="2">
    <source>
        <dbReference type="EMBL" id="GAA4146232.1"/>
    </source>
</evidence>
<gene>
    <name evidence="2" type="ORF">GCM10022416_38590</name>
</gene>
<dbReference type="InterPro" id="IPR012338">
    <property type="entry name" value="Beta-lactam/transpept-like"/>
</dbReference>
<accession>A0ABP7Z351</accession>
<dbReference type="InterPro" id="IPR001466">
    <property type="entry name" value="Beta-lactam-related"/>
</dbReference>
<sequence>MIRMVRHVGTVSGALAVTVALTGQPAVAETARYAELRQVVRRLTAQDGAVGAQAVVTGRRGRVAVAAGAGDVRSGAPMPRGGRFRIGSLTKPFVATVVLQLVGEGRVDLDAPVEDHLPGLLGDGAADKPVTVRHLLQHTSGLPDVLDVLPPAQLIGDRFRHWEPRELVEIALSRPRLFDPGDRWDYSNTNYVLAAMLVERVTGRTYGEEIRRRIVRPLHLTDTFVPGDRTGIPGRRPRGYARTGGKLLDVTELNATMAAGAGDMVSSARDVNRFLAALLRGGLLRPAQRREMMTTRPTGSGAEYGLGLQKFRLKGCGGGFWGHGGDMLGFSARSGATADGRQVTVMVNVNPGGTRAQKDDLEAAVSAALCA</sequence>
<dbReference type="Proteomes" id="UP001500266">
    <property type="component" value="Unassembled WGS sequence"/>
</dbReference>
<dbReference type="GO" id="GO:0016787">
    <property type="term" value="F:hydrolase activity"/>
    <property type="evidence" value="ECO:0007669"/>
    <property type="project" value="UniProtKB-KW"/>
</dbReference>
<keyword evidence="2" id="KW-0378">Hydrolase</keyword>
<reference evidence="3" key="1">
    <citation type="journal article" date="2019" name="Int. J. Syst. Evol. Microbiol.">
        <title>The Global Catalogue of Microorganisms (GCM) 10K type strain sequencing project: providing services to taxonomists for standard genome sequencing and annotation.</title>
        <authorList>
            <consortium name="The Broad Institute Genomics Platform"/>
            <consortium name="The Broad Institute Genome Sequencing Center for Infectious Disease"/>
            <person name="Wu L."/>
            <person name="Ma J."/>
        </authorList>
    </citation>
    <scope>NUCLEOTIDE SEQUENCE [LARGE SCALE GENOMIC DNA]</scope>
    <source>
        <strain evidence="3">JCM 17316</strain>
    </source>
</reference>
<evidence type="ECO:0000313" key="3">
    <source>
        <dbReference type="Proteomes" id="UP001500266"/>
    </source>
</evidence>
<protein>
    <submittedName>
        <fullName evidence="2">Serine hydrolase domain-containing protein</fullName>
    </submittedName>
</protein>
<dbReference type="EMBL" id="BAABDO010000060">
    <property type="protein sequence ID" value="GAA4146232.1"/>
    <property type="molecule type" value="Genomic_DNA"/>
</dbReference>
<dbReference type="InterPro" id="IPR050491">
    <property type="entry name" value="AmpC-like"/>
</dbReference>
<dbReference type="Gene3D" id="3.40.710.10">
    <property type="entry name" value="DD-peptidase/beta-lactamase superfamily"/>
    <property type="match status" value="1"/>
</dbReference>
<comment type="caution">
    <text evidence="2">The sequence shown here is derived from an EMBL/GenBank/DDBJ whole genome shotgun (WGS) entry which is preliminary data.</text>
</comment>
<evidence type="ECO:0000259" key="1">
    <source>
        <dbReference type="Pfam" id="PF00144"/>
    </source>
</evidence>